<protein>
    <submittedName>
        <fullName evidence="2">Positive regulator of sigma E activity</fullName>
    </submittedName>
</protein>
<dbReference type="InterPro" id="IPR026268">
    <property type="entry name" value="RseC"/>
</dbReference>
<keyword evidence="1" id="KW-1133">Transmembrane helix</keyword>
<comment type="caution">
    <text evidence="2">The sequence shown here is derived from an EMBL/GenBank/DDBJ whole genome shotgun (WGS) entry which is preliminary data.</text>
</comment>
<gene>
    <name evidence="2" type="ORF">X929_06270</name>
</gene>
<dbReference type="PANTHER" id="PTHR35867:SF1">
    <property type="entry name" value="PROTEIN RSEC"/>
    <property type="match status" value="1"/>
</dbReference>
<dbReference type="RefSeq" id="WP_103067149.1">
    <property type="nucleotide sequence ID" value="NZ_AZRL01000016.1"/>
</dbReference>
<keyword evidence="1" id="KW-0812">Transmembrane</keyword>
<accession>A0A2K1NZY5</accession>
<feature type="transmembrane region" description="Helical" evidence="1">
    <location>
        <begin position="100"/>
        <end position="117"/>
    </location>
</feature>
<dbReference type="InterPro" id="IPR007359">
    <property type="entry name" value="SigmaE_reg_RseC_MucC"/>
</dbReference>
<dbReference type="PIRSF" id="PIRSF004923">
    <property type="entry name" value="RseC"/>
    <property type="match status" value="1"/>
</dbReference>
<dbReference type="OrthoDB" id="46887at2"/>
<evidence type="ECO:0000256" key="1">
    <source>
        <dbReference type="SAM" id="Phobius"/>
    </source>
</evidence>
<proteinExistence type="predicted"/>
<feature type="transmembrane region" description="Helical" evidence="1">
    <location>
        <begin position="75"/>
        <end position="94"/>
    </location>
</feature>
<dbReference type="AlphaFoldDB" id="A0A2K1NZY5"/>
<evidence type="ECO:0000313" key="2">
    <source>
        <dbReference type="EMBL" id="PNR96091.1"/>
    </source>
</evidence>
<organism evidence="2 3">
    <name type="scientific">Petrotoga olearia DSM 13574</name>
    <dbReference type="NCBI Taxonomy" id="1122955"/>
    <lineage>
        <taxon>Bacteria</taxon>
        <taxon>Thermotogati</taxon>
        <taxon>Thermotogota</taxon>
        <taxon>Thermotogae</taxon>
        <taxon>Petrotogales</taxon>
        <taxon>Petrotogaceae</taxon>
        <taxon>Petrotoga</taxon>
    </lineage>
</organism>
<name>A0A2K1NZY5_9BACT</name>
<reference evidence="2 3" key="1">
    <citation type="submission" date="2013-12" db="EMBL/GenBank/DDBJ databases">
        <title>Comparative genomics of Petrotoga isolates.</title>
        <authorList>
            <person name="Nesbo C.L."/>
            <person name="Charchuk R."/>
            <person name="Chow K."/>
        </authorList>
    </citation>
    <scope>NUCLEOTIDE SEQUENCE [LARGE SCALE GENOMIC DNA]</scope>
    <source>
        <strain evidence="2 3">DSM 13574</strain>
    </source>
</reference>
<evidence type="ECO:0000313" key="3">
    <source>
        <dbReference type="Proteomes" id="UP000236434"/>
    </source>
</evidence>
<sequence length="151" mass="17128">MREVMDVIDKDDNYVYLRTTRTQECESCAMKGGCTLLGGSNELKLKAKKAEKVDVKKGDKVIVEMPEVPVVKLSFLAYGIPLIVFLSIVSILYTLNFSDIISFFAGILGMGITYFLIHQYDSKKLKDRYLPVILQKLEKKLDLQLNKKGEI</sequence>
<dbReference type="EMBL" id="AZRL01000016">
    <property type="protein sequence ID" value="PNR96091.1"/>
    <property type="molecule type" value="Genomic_DNA"/>
</dbReference>
<dbReference type="PANTHER" id="PTHR35867">
    <property type="entry name" value="PROTEIN RSEC"/>
    <property type="match status" value="1"/>
</dbReference>
<dbReference type="Proteomes" id="UP000236434">
    <property type="component" value="Unassembled WGS sequence"/>
</dbReference>
<dbReference type="Pfam" id="PF04246">
    <property type="entry name" value="RseC_MucC"/>
    <property type="match status" value="1"/>
</dbReference>
<keyword evidence="1" id="KW-0472">Membrane</keyword>